<reference evidence="1" key="1">
    <citation type="submission" date="2014-09" db="EMBL/GenBank/DDBJ databases">
        <authorList>
            <person name="Magalhaes I.L.F."/>
            <person name="Oliveira U."/>
            <person name="Santos F.R."/>
            <person name="Vidigal T.H.D.A."/>
            <person name="Brescovit A.D."/>
            <person name="Santos A.J."/>
        </authorList>
    </citation>
    <scope>NUCLEOTIDE SEQUENCE</scope>
    <source>
        <tissue evidence="1">Shoot tissue taken approximately 20 cm above the soil surface</tissue>
    </source>
</reference>
<protein>
    <submittedName>
        <fullName evidence="1">Uncharacterized protein</fullName>
    </submittedName>
</protein>
<dbReference type="AlphaFoldDB" id="A0A0A8ZGH6"/>
<sequence>MMHMNAKFYLYIYFDMSIQQSELTS</sequence>
<reference evidence="1" key="2">
    <citation type="journal article" date="2015" name="Data Brief">
        <title>Shoot transcriptome of the giant reed, Arundo donax.</title>
        <authorList>
            <person name="Barrero R.A."/>
            <person name="Guerrero F.D."/>
            <person name="Moolhuijzen P."/>
            <person name="Goolsby J.A."/>
            <person name="Tidwell J."/>
            <person name="Bellgard S.E."/>
            <person name="Bellgard M.I."/>
        </authorList>
    </citation>
    <scope>NUCLEOTIDE SEQUENCE</scope>
    <source>
        <tissue evidence="1">Shoot tissue taken approximately 20 cm above the soil surface</tissue>
    </source>
</reference>
<dbReference type="EMBL" id="GBRH01263928">
    <property type="protein sequence ID" value="JAD33967.1"/>
    <property type="molecule type" value="Transcribed_RNA"/>
</dbReference>
<name>A0A0A8ZGH6_ARUDO</name>
<proteinExistence type="predicted"/>
<accession>A0A0A8ZGH6</accession>
<evidence type="ECO:0000313" key="1">
    <source>
        <dbReference type="EMBL" id="JAD33967.1"/>
    </source>
</evidence>
<organism evidence="1">
    <name type="scientific">Arundo donax</name>
    <name type="common">Giant reed</name>
    <name type="synonym">Donax arundinaceus</name>
    <dbReference type="NCBI Taxonomy" id="35708"/>
    <lineage>
        <taxon>Eukaryota</taxon>
        <taxon>Viridiplantae</taxon>
        <taxon>Streptophyta</taxon>
        <taxon>Embryophyta</taxon>
        <taxon>Tracheophyta</taxon>
        <taxon>Spermatophyta</taxon>
        <taxon>Magnoliopsida</taxon>
        <taxon>Liliopsida</taxon>
        <taxon>Poales</taxon>
        <taxon>Poaceae</taxon>
        <taxon>PACMAD clade</taxon>
        <taxon>Arundinoideae</taxon>
        <taxon>Arundineae</taxon>
        <taxon>Arundo</taxon>
    </lineage>
</organism>